<sequence length="224" mass="26053">MNNTAIASIGLILLVVLLYIRQKWKQKAEPDPPTVSVPVQLVHRLCPHNNVVQRYAVEQKDSLDEHLDLLARKLAEKEGRLRLSKSRIAETQNEIENLHAIDYDLRHKYREIMDSLRNDLLNNEKECKRLQEQIEWVSRRRAELHDEVRRSQRLYGDAAVKLATNLAELQRGRESRVTDKPQIQNSFDSLRLRKEPHFPNSSPVSSVIIKSSPTTTHNPFTHFS</sequence>
<evidence type="ECO:0000313" key="5">
    <source>
        <dbReference type="Proteomes" id="UP001314205"/>
    </source>
</evidence>
<dbReference type="Proteomes" id="UP001314205">
    <property type="component" value="Unassembled WGS sequence"/>
</dbReference>
<accession>A0AAV1LHN2</accession>
<feature type="compositionally biased region" description="Low complexity" evidence="2">
    <location>
        <begin position="201"/>
        <end position="215"/>
    </location>
</feature>
<feature type="transmembrane region" description="Helical" evidence="3">
    <location>
        <begin position="6"/>
        <end position="21"/>
    </location>
</feature>
<keyword evidence="1" id="KW-0175">Coiled coil</keyword>
<keyword evidence="3" id="KW-0472">Membrane</keyword>
<proteinExistence type="predicted"/>
<protein>
    <submittedName>
        <fullName evidence="4">Uncharacterized protein</fullName>
    </submittedName>
</protein>
<gene>
    <name evidence="4" type="ORF">PARMNEM_LOCUS14221</name>
</gene>
<evidence type="ECO:0000256" key="1">
    <source>
        <dbReference type="SAM" id="Coils"/>
    </source>
</evidence>
<name>A0AAV1LHN2_9NEOP</name>
<dbReference type="AlphaFoldDB" id="A0AAV1LHN2"/>
<keyword evidence="3" id="KW-0812">Transmembrane</keyword>
<reference evidence="4 5" key="1">
    <citation type="submission" date="2023-11" db="EMBL/GenBank/DDBJ databases">
        <authorList>
            <person name="Hedman E."/>
            <person name="Englund M."/>
            <person name="Stromberg M."/>
            <person name="Nyberg Akerstrom W."/>
            <person name="Nylinder S."/>
            <person name="Jareborg N."/>
            <person name="Kallberg Y."/>
            <person name="Kronander E."/>
        </authorList>
    </citation>
    <scope>NUCLEOTIDE SEQUENCE [LARGE SCALE GENOMIC DNA]</scope>
</reference>
<organism evidence="4 5">
    <name type="scientific">Parnassius mnemosyne</name>
    <name type="common">clouded apollo</name>
    <dbReference type="NCBI Taxonomy" id="213953"/>
    <lineage>
        <taxon>Eukaryota</taxon>
        <taxon>Metazoa</taxon>
        <taxon>Ecdysozoa</taxon>
        <taxon>Arthropoda</taxon>
        <taxon>Hexapoda</taxon>
        <taxon>Insecta</taxon>
        <taxon>Pterygota</taxon>
        <taxon>Neoptera</taxon>
        <taxon>Endopterygota</taxon>
        <taxon>Lepidoptera</taxon>
        <taxon>Glossata</taxon>
        <taxon>Ditrysia</taxon>
        <taxon>Papilionoidea</taxon>
        <taxon>Papilionidae</taxon>
        <taxon>Parnassiinae</taxon>
        <taxon>Parnassini</taxon>
        <taxon>Parnassius</taxon>
        <taxon>Driopa</taxon>
    </lineage>
</organism>
<evidence type="ECO:0000256" key="2">
    <source>
        <dbReference type="SAM" id="MobiDB-lite"/>
    </source>
</evidence>
<feature type="coiled-coil region" evidence="1">
    <location>
        <begin position="60"/>
        <end position="147"/>
    </location>
</feature>
<comment type="caution">
    <text evidence="4">The sequence shown here is derived from an EMBL/GenBank/DDBJ whole genome shotgun (WGS) entry which is preliminary data.</text>
</comment>
<keyword evidence="5" id="KW-1185">Reference proteome</keyword>
<evidence type="ECO:0000313" key="4">
    <source>
        <dbReference type="EMBL" id="CAK1594614.1"/>
    </source>
</evidence>
<evidence type="ECO:0000256" key="3">
    <source>
        <dbReference type="SAM" id="Phobius"/>
    </source>
</evidence>
<dbReference type="EMBL" id="CAVLGL010000090">
    <property type="protein sequence ID" value="CAK1594614.1"/>
    <property type="molecule type" value="Genomic_DNA"/>
</dbReference>
<feature type="region of interest" description="Disordered" evidence="2">
    <location>
        <begin position="193"/>
        <end position="224"/>
    </location>
</feature>
<keyword evidence="3" id="KW-1133">Transmembrane helix</keyword>